<comment type="caution">
    <text evidence="2">The sequence shown here is derived from an EMBL/GenBank/DDBJ whole genome shotgun (WGS) entry which is preliminary data.</text>
</comment>
<dbReference type="InterPro" id="IPR046341">
    <property type="entry name" value="SET_dom_sf"/>
</dbReference>
<dbReference type="AlphaFoldDB" id="A0A370GRJ9"/>
<sequence>MKYRHFAPYFLVKKGIHGVGVFAAADIKKGEILRELTGEMLDHPTRTSIQIGKNKHIEDEMGGLINHSCQPTARIDKKNHSLVSIRNIRKGEEITFDYNENEEAMASPFVCQCCGKYIMGKKGMPYQKRSLVKSE</sequence>
<dbReference type="SUPFAM" id="SSF82199">
    <property type="entry name" value="SET domain"/>
    <property type="match status" value="1"/>
</dbReference>
<dbReference type="RefSeq" id="WP_114833927.1">
    <property type="nucleotide sequence ID" value="NZ_LR699114.1"/>
</dbReference>
<protein>
    <submittedName>
        <fullName evidence="2">SET domain-containing protein</fullName>
    </submittedName>
</protein>
<dbReference type="PANTHER" id="PTHR12350:SF19">
    <property type="entry name" value="SET DOMAIN-CONTAINING PROTEIN"/>
    <property type="match status" value="1"/>
</dbReference>
<accession>A0A370GRJ9</accession>
<dbReference type="EMBL" id="QQAX01000006">
    <property type="protein sequence ID" value="RDI46029.1"/>
    <property type="molecule type" value="Genomic_DNA"/>
</dbReference>
<name>A0A370GRJ9_9COXI</name>
<organism evidence="2 3">
    <name type="scientific">Aquicella lusitana</name>
    <dbReference type="NCBI Taxonomy" id="254246"/>
    <lineage>
        <taxon>Bacteria</taxon>
        <taxon>Pseudomonadati</taxon>
        <taxon>Pseudomonadota</taxon>
        <taxon>Gammaproteobacteria</taxon>
        <taxon>Legionellales</taxon>
        <taxon>Coxiellaceae</taxon>
        <taxon>Aquicella</taxon>
    </lineage>
</organism>
<dbReference type="PANTHER" id="PTHR12350">
    <property type="entry name" value="HISTONE-LYSINE N-METHYLTRANSFERASE-RELATED"/>
    <property type="match status" value="1"/>
</dbReference>
<dbReference type="SMART" id="SM00317">
    <property type="entry name" value="SET"/>
    <property type="match status" value="1"/>
</dbReference>
<dbReference type="InterPro" id="IPR053201">
    <property type="entry name" value="Flavunoidine_N-MTase"/>
</dbReference>
<dbReference type="OrthoDB" id="9790349at2"/>
<evidence type="ECO:0000259" key="1">
    <source>
        <dbReference type="PROSITE" id="PS50280"/>
    </source>
</evidence>
<gene>
    <name evidence="2" type="ORF">C8D86_10633</name>
</gene>
<evidence type="ECO:0000313" key="3">
    <source>
        <dbReference type="Proteomes" id="UP000254720"/>
    </source>
</evidence>
<feature type="domain" description="SET" evidence="1">
    <location>
        <begin position="1"/>
        <end position="99"/>
    </location>
</feature>
<dbReference type="PROSITE" id="PS50280">
    <property type="entry name" value="SET"/>
    <property type="match status" value="1"/>
</dbReference>
<keyword evidence="3" id="KW-1185">Reference proteome</keyword>
<proteinExistence type="predicted"/>
<evidence type="ECO:0000313" key="2">
    <source>
        <dbReference type="EMBL" id="RDI46029.1"/>
    </source>
</evidence>
<dbReference type="InterPro" id="IPR001214">
    <property type="entry name" value="SET_dom"/>
</dbReference>
<reference evidence="2 3" key="1">
    <citation type="submission" date="2018-07" db="EMBL/GenBank/DDBJ databases">
        <title>Genomic Encyclopedia of Type Strains, Phase IV (KMG-IV): sequencing the most valuable type-strain genomes for metagenomic binning, comparative biology and taxonomic classification.</title>
        <authorList>
            <person name="Goeker M."/>
        </authorList>
    </citation>
    <scope>NUCLEOTIDE SEQUENCE [LARGE SCALE GENOMIC DNA]</scope>
    <source>
        <strain evidence="2 3">DSM 16500</strain>
    </source>
</reference>
<dbReference type="Pfam" id="PF00856">
    <property type="entry name" value="SET"/>
    <property type="match status" value="1"/>
</dbReference>
<dbReference type="Proteomes" id="UP000254720">
    <property type="component" value="Unassembled WGS sequence"/>
</dbReference>
<dbReference type="Gene3D" id="2.170.270.10">
    <property type="entry name" value="SET domain"/>
    <property type="match status" value="1"/>
</dbReference>